<keyword evidence="3" id="KW-1185">Reference proteome</keyword>
<gene>
    <name evidence="2" type="ORF">C5L39_09495</name>
</gene>
<evidence type="ECO:0000313" key="2">
    <source>
        <dbReference type="EMBL" id="RNE48104.1"/>
    </source>
</evidence>
<evidence type="ECO:0000313" key="3">
    <source>
        <dbReference type="Proteomes" id="UP000266975"/>
    </source>
</evidence>
<evidence type="ECO:0000256" key="1">
    <source>
        <dbReference type="SAM" id="Phobius"/>
    </source>
</evidence>
<keyword evidence="1" id="KW-0812">Transmembrane</keyword>
<feature type="transmembrane region" description="Helical" evidence="1">
    <location>
        <begin position="46"/>
        <end position="71"/>
    </location>
</feature>
<name>A0A3M8K6H8_9CORY</name>
<accession>A0A3M8K6H8</accession>
<keyword evidence="1" id="KW-1133">Transmembrane helix</keyword>
<keyword evidence="1" id="KW-0472">Membrane</keyword>
<reference evidence="2 3" key="1">
    <citation type="submission" date="2018-02" db="EMBL/GenBank/DDBJ databases">
        <title>Corynebacterium alimpuense sp. nov., a marine obligate actinomycete isolated from sediments of Valparaiso bay, Chile.</title>
        <authorList>
            <person name="Claverias F."/>
            <person name="Gonzales-Siles L."/>
            <person name="Salva-Serra F."/>
            <person name="Inganaes E."/>
            <person name="Molin K."/>
            <person name="Cumsille A."/>
            <person name="Undabarrena A."/>
            <person name="Couve E."/>
            <person name="Moore E.R.B."/>
            <person name="Gomila M."/>
            <person name="Camara B."/>
        </authorList>
    </citation>
    <scope>NUCLEOTIDE SEQUENCE [LARGE SCALE GENOMIC DNA]</scope>
    <source>
        <strain evidence="2 3">CCUG 69366</strain>
    </source>
</reference>
<comment type="caution">
    <text evidence="2">The sequence shown here is derived from an EMBL/GenBank/DDBJ whole genome shotgun (WGS) entry which is preliminary data.</text>
</comment>
<proteinExistence type="predicted"/>
<dbReference type="Proteomes" id="UP000266975">
    <property type="component" value="Unassembled WGS sequence"/>
</dbReference>
<protein>
    <recommendedName>
        <fullName evidence="4">SdpI family protein</fullName>
    </recommendedName>
</protein>
<dbReference type="EMBL" id="PTJO01000006">
    <property type="protein sequence ID" value="RNE48104.1"/>
    <property type="molecule type" value="Genomic_DNA"/>
</dbReference>
<dbReference type="InterPro" id="IPR025962">
    <property type="entry name" value="SdpI/YhfL"/>
</dbReference>
<evidence type="ECO:0008006" key="4">
    <source>
        <dbReference type="Google" id="ProtNLM"/>
    </source>
</evidence>
<dbReference type="Pfam" id="PF13630">
    <property type="entry name" value="SdpI"/>
    <property type="match status" value="1"/>
</dbReference>
<dbReference type="RefSeq" id="WP_123048679.1">
    <property type="nucleotide sequence ID" value="NZ_PTJO01000006.1"/>
</dbReference>
<feature type="transmembrane region" description="Helical" evidence="1">
    <location>
        <begin position="78"/>
        <end position="98"/>
    </location>
</feature>
<dbReference type="AlphaFoldDB" id="A0A3M8K6H8"/>
<dbReference type="OrthoDB" id="4420493at2"/>
<sequence>MTMIGIILLILAAGLLVLGALASTKKLPGNPVVGLRVPEVRKSREAWDTAHAVAGPFWLVAGMALVFGGFFAFIASGWLWVLPAVSLLFAVVAVSFGANTGARMAVLYDSQAAEEAEGCGDSCNCGGEEPEQAPAPQVDLEALRRAADAADRP</sequence>
<organism evidence="2 3">
    <name type="scientific">Corynebacterium alimapuense</name>
    <dbReference type="NCBI Taxonomy" id="1576874"/>
    <lineage>
        <taxon>Bacteria</taxon>
        <taxon>Bacillati</taxon>
        <taxon>Actinomycetota</taxon>
        <taxon>Actinomycetes</taxon>
        <taxon>Mycobacteriales</taxon>
        <taxon>Corynebacteriaceae</taxon>
        <taxon>Corynebacterium</taxon>
    </lineage>
</organism>